<dbReference type="PANTHER" id="PTHR39200:SF1">
    <property type="entry name" value="AUTO-TRANSPORTER ADHESIN HEAD GIN DOMAIN-CONTAINING PROTEIN-RELATED"/>
    <property type="match status" value="1"/>
</dbReference>
<dbReference type="PANTHER" id="PTHR39200">
    <property type="entry name" value="HYPOTHETICAL EXPORTED PROTEIN"/>
    <property type="match status" value="1"/>
</dbReference>
<feature type="domain" description="Putative auto-transporter adhesin head GIN" evidence="1">
    <location>
        <begin position="43"/>
        <end position="230"/>
    </location>
</feature>
<proteinExistence type="predicted"/>
<accession>A0A0Q4B5N0</accession>
<dbReference type="Pfam" id="PF10988">
    <property type="entry name" value="DUF2807"/>
    <property type="match status" value="2"/>
</dbReference>
<organism evidence="2 3">
    <name type="scientific">Candidatus [Bacteroides] periocalifornicus</name>
    <dbReference type="NCBI Taxonomy" id="1702214"/>
    <lineage>
        <taxon>Bacteria</taxon>
        <taxon>Pseudomonadati</taxon>
        <taxon>Bacteroidota</taxon>
    </lineage>
</organism>
<evidence type="ECO:0000259" key="1">
    <source>
        <dbReference type="Pfam" id="PF10988"/>
    </source>
</evidence>
<dbReference type="PATRIC" id="fig|1702214.3.peg.1466"/>
<dbReference type="STRING" id="1702214.AL399_08010"/>
<reference evidence="2" key="1">
    <citation type="submission" date="2015-08" db="EMBL/GenBank/DDBJ databases">
        <title>Candidatus Bacteriodes Periocalifornicus.</title>
        <authorList>
            <person name="McLean J.S."/>
            <person name="Kelley S."/>
        </authorList>
    </citation>
    <scope>NUCLEOTIDE SEQUENCE [LARGE SCALE GENOMIC DNA]</scope>
    <source>
        <strain evidence="2">12B</strain>
    </source>
</reference>
<name>A0A0Q4B5N0_9BACT</name>
<gene>
    <name evidence="2" type="ORF">AL399_08010</name>
</gene>
<comment type="caution">
    <text evidence="2">The sequence shown here is derived from an EMBL/GenBank/DDBJ whole genome shotgun (WGS) entry which is preliminary data.</text>
</comment>
<sequence length="373" mass="39184">MIRTLATLSLLLPAVFGSMHTLGARRTPKWSAPVETRRYELRDFSRIAITAATYVTVEQGATFSVEAESSRAGLLDILDVTVKEQTLHIDYQSGFGGSFYNYPELRLRVVLPRIDELQQGGSGDLVAEKPLSTEHLLVALLSSGEIRLSTVECVQGLEARITGSGDLLLETLAAASSLRVESVGSGSVMIKAANLRGGASLSVDGSGDATVRSLVAQGLELGITGSGTISLGKTSLEGGLNATILGSGDMDITEISAKGDVSIAATGSCDVSIAELQAEAVNFILGGTGEIMVQKGRATRGDFRLSSTGDIMAEGLALEHATVELTGSGEVMLQATQTLMIKQMRGGGSISYRGKPRVEMQEGGDTDMIRQIR</sequence>
<dbReference type="Proteomes" id="UP000054172">
    <property type="component" value="Unassembled WGS sequence"/>
</dbReference>
<dbReference type="EMBL" id="LIIK01000045">
    <property type="protein sequence ID" value="KQM08329.1"/>
    <property type="molecule type" value="Genomic_DNA"/>
</dbReference>
<feature type="domain" description="Putative auto-transporter adhesin head GIN" evidence="1">
    <location>
        <begin position="244"/>
        <end position="356"/>
    </location>
</feature>
<dbReference type="InterPro" id="IPR021255">
    <property type="entry name" value="DUF2807"/>
</dbReference>
<evidence type="ECO:0000313" key="3">
    <source>
        <dbReference type="Proteomes" id="UP000054172"/>
    </source>
</evidence>
<evidence type="ECO:0000313" key="2">
    <source>
        <dbReference type="EMBL" id="KQM08329.1"/>
    </source>
</evidence>
<keyword evidence="3" id="KW-1185">Reference proteome</keyword>
<dbReference type="AlphaFoldDB" id="A0A0Q4B5N0"/>
<dbReference type="Gene3D" id="2.160.20.120">
    <property type="match status" value="2"/>
</dbReference>
<protein>
    <recommendedName>
        <fullName evidence="1">Putative auto-transporter adhesin head GIN domain-containing protein</fullName>
    </recommendedName>
</protein>